<protein>
    <submittedName>
        <fullName evidence="3">RHGBA protein</fullName>
    </submittedName>
</protein>
<dbReference type="InterPro" id="IPR000198">
    <property type="entry name" value="RhoGAP_dom"/>
</dbReference>
<reference evidence="3" key="1">
    <citation type="submission" date="2019-10" db="EMBL/GenBank/DDBJ databases">
        <title>Bird 10,000 Genomes (B10K) Project - Family phase.</title>
        <authorList>
            <person name="Zhang G."/>
        </authorList>
    </citation>
    <scope>NUCLEOTIDE SEQUENCE</scope>
    <source>
        <strain evidence="3">B10K-DU-012-65</strain>
        <tissue evidence="3">Muscle</tissue>
    </source>
</reference>
<dbReference type="GO" id="GO:0007165">
    <property type="term" value="P:signal transduction"/>
    <property type="evidence" value="ECO:0007669"/>
    <property type="project" value="InterPro"/>
</dbReference>
<feature type="domain" description="Rho-GAP" evidence="2">
    <location>
        <begin position="6"/>
        <end position="194"/>
    </location>
</feature>
<dbReference type="SUPFAM" id="SSF48350">
    <property type="entry name" value="GTPase activation domain, GAP"/>
    <property type="match status" value="1"/>
</dbReference>
<sequence>GKIFGISFHALPQSLVPEYGYVPSFLVDTCEYLEEHVHTEGLFRKSGSLVRLKALKSKLDQGENCLSTALPCDVAGLLKQFFRELPEPILPPHLQEGLFKAQQLGNEKKTATVLLSCLMADRTIEALRYFFNFLRTVSLRSNENRMDSSNLAVIFAPNLLHSNENEKMSASTEKKIRLQAAVVQTFIDHAAEIGQVPEFILEKIPAMLGVDAFQSTPSLWGHEDSENESPSECKKRRHRSVGVLSSVTPVVLTPSIKRKLPTDCAQGLSSKKRRSFKHNFAFELLPSSIFNSGSTPASVQFEASPCVSLELSQTSLSPSTGAENHLSSTGNRRSKRHASKKLYRAESGKTGCFSPKISRKEMVRRSLRLKFGLGKSNREMNIVSGCAVGNRSENIGRRLASQQGLESRTECAKRNVLFSPCVNEKFPKKGSKNVSKSEENLLTPKYDKVLHRISWNSPTVKDSQAISRNEGILPGCPEVGISSSEPVLIFGKPSVVPDEFKSTTVSKQDNSLELLLCEEESNSTAETLLKVKQAFSASGSNLHNSIGDTKSSFSDAAGETLTETLCLTGLSPEKELLAEEVSESLANTKSRELSHQFNQSYAIDKQQSQKKEIKVSEKRNFKTSVQIELQVPKPDVKNVTELSVPQVLTKEDKLIVQNSSSKDDLNKLDCFGRKEEIELAHSQTAENCMVKCCNLEETSKLSTAGLPTSQLPKSQNEVGNQYLQAENSDKTLTKTSTVSDHGKVSDHVQWFNKLSLNDSSSASKTKPPLKFQRTPVRQSVRRINSLLEANRRSVSSQLLKASDVGSPLVKSLSYDSALFSCMEKPSKNSVALSLRSDSTYDQISISHKQLDLTSKSCCRPLNLSDKPDVSIRTAGIHEQKMTVHSSKSVLEDLTNHETVKSSSKVNANINISGAALAKSTLTRNAAGKERVRYRGSPKNPISKVKLLPTAKPVDL</sequence>
<evidence type="ECO:0000259" key="2">
    <source>
        <dbReference type="PROSITE" id="PS50238"/>
    </source>
</evidence>
<evidence type="ECO:0000313" key="4">
    <source>
        <dbReference type="Proteomes" id="UP000640762"/>
    </source>
</evidence>
<dbReference type="SMART" id="SM00324">
    <property type="entry name" value="RhoGAP"/>
    <property type="match status" value="1"/>
</dbReference>
<dbReference type="GO" id="GO:0005096">
    <property type="term" value="F:GTPase activator activity"/>
    <property type="evidence" value="ECO:0007669"/>
    <property type="project" value="TreeGrafter"/>
</dbReference>
<feature type="region of interest" description="Disordered" evidence="1">
    <location>
        <begin position="219"/>
        <end position="239"/>
    </location>
</feature>
<dbReference type="Pfam" id="PF00620">
    <property type="entry name" value="RhoGAP"/>
    <property type="match status" value="1"/>
</dbReference>
<proteinExistence type="predicted"/>
<evidence type="ECO:0000313" key="3">
    <source>
        <dbReference type="EMBL" id="NWH26968.1"/>
    </source>
</evidence>
<dbReference type="PANTHER" id="PTHR15670">
    <property type="entry name" value="RHO GTPASE ACTIVATING PROTEIN 11A"/>
    <property type="match status" value="1"/>
</dbReference>
<dbReference type="PANTHER" id="PTHR15670:SF4">
    <property type="entry name" value="RHO GTPASE-ACTIVATING PROTEIN 11A"/>
    <property type="match status" value="1"/>
</dbReference>
<dbReference type="InterPro" id="IPR008936">
    <property type="entry name" value="Rho_GTPase_activation_prot"/>
</dbReference>
<organism evidence="3 4">
    <name type="scientific">Grus americana</name>
    <name type="common">Whooping crane</name>
    <dbReference type="NCBI Taxonomy" id="9117"/>
    <lineage>
        <taxon>Eukaryota</taxon>
        <taxon>Metazoa</taxon>
        <taxon>Chordata</taxon>
        <taxon>Craniata</taxon>
        <taxon>Vertebrata</taxon>
        <taxon>Euteleostomi</taxon>
        <taxon>Archelosauria</taxon>
        <taxon>Archosauria</taxon>
        <taxon>Dinosauria</taxon>
        <taxon>Saurischia</taxon>
        <taxon>Theropoda</taxon>
        <taxon>Coelurosauria</taxon>
        <taxon>Aves</taxon>
        <taxon>Neognathae</taxon>
        <taxon>Neoaves</taxon>
        <taxon>Gruiformes</taxon>
        <taxon>Gruidae</taxon>
        <taxon>Grus</taxon>
    </lineage>
</organism>
<feature type="compositionally biased region" description="Polar residues" evidence="1">
    <location>
        <begin position="314"/>
        <end position="331"/>
    </location>
</feature>
<feature type="region of interest" description="Disordered" evidence="1">
    <location>
        <begin position="933"/>
        <end position="955"/>
    </location>
</feature>
<feature type="region of interest" description="Disordered" evidence="1">
    <location>
        <begin position="314"/>
        <end position="344"/>
    </location>
</feature>
<feature type="compositionally biased region" description="Basic residues" evidence="1">
    <location>
        <begin position="332"/>
        <end position="342"/>
    </location>
</feature>
<name>A0A850U9W9_GRUAM</name>
<accession>A0A850U9W9</accession>
<evidence type="ECO:0000256" key="1">
    <source>
        <dbReference type="SAM" id="MobiDB-lite"/>
    </source>
</evidence>
<keyword evidence="4" id="KW-1185">Reference proteome</keyword>
<dbReference type="AlphaFoldDB" id="A0A850U9W9"/>
<dbReference type="PROSITE" id="PS50238">
    <property type="entry name" value="RHOGAP"/>
    <property type="match status" value="1"/>
</dbReference>
<dbReference type="Gene3D" id="1.10.555.10">
    <property type="entry name" value="Rho GTPase activation protein"/>
    <property type="match status" value="1"/>
</dbReference>
<dbReference type="InterPro" id="IPR042869">
    <property type="entry name" value="ARHGAP11A/B"/>
</dbReference>
<dbReference type="EMBL" id="WEIX01014386">
    <property type="protein sequence ID" value="NWH26968.1"/>
    <property type="molecule type" value="Genomic_DNA"/>
</dbReference>
<gene>
    <name evidence="3" type="primary">Arhgap11a</name>
    <name evidence="3" type="ORF">GRUAME_R05058</name>
</gene>
<feature type="non-terminal residue" evidence="3">
    <location>
        <position position="1"/>
    </location>
</feature>
<feature type="non-terminal residue" evidence="3">
    <location>
        <position position="955"/>
    </location>
</feature>
<dbReference type="CDD" id="cd04394">
    <property type="entry name" value="RhoGAP-ARHGAP11A"/>
    <property type="match status" value="1"/>
</dbReference>
<dbReference type="Proteomes" id="UP000640762">
    <property type="component" value="Unassembled WGS sequence"/>
</dbReference>
<comment type="caution">
    <text evidence="3">The sequence shown here is derived from an EMBL/GenBank/DDBJ whole genome shotgun (WGS) entry which is preliminary data.</text>
</comment>